<feature type="binding site" evidence="8">
    <location>
        <position position="127"/>
    </location>
    <ligand>
        <name>ATP</name>
        <dbReference type="ChEBI" id="CHEBI:30616"/>
    </ligand>
</feature>
<proteinExistence type="inferred from homology"/>
<dbReference type="PANTHER" id="PTHR32057:SF14">
    <property type="entry name" value="PROTEIN ADENYLYLTRANSFERASE SELO, MITOCHONDRIAL"/>
    <property type="match status" value="1"/>
</dbReference>
<dbReference type="EC" id="2.7.7.-" evidence="8"/>
<keyword evidence="6 8" id="KW-0067">ATP-binding</keyword>
<feature type="binding site" evidence="8">
    <location>
        <position position="128"/>
    </location>
    <ligand>
        <name>ATP</name>
        <dbReference type="ChEBI" id="CHEBI:30616"/>
    </ligand>
</feature>
<reference evidence="10" key="1">
    <citation type="journal article" date="2019" name="Int. J. Syst. Evol. Microbiol.">
        <title>The Global Catalogue of Microorganisms (GCM) 10K type strain sequencing project: providing services to taxonomists for standard genome sequencing and annotation.</title>
        <authorList>
            <consortium name="The Broad Institute Genomics Platform"/>
            <consortium name="The Broad Institute Genome Sequencing Center for Infectious Disease"/>
            <person name="Wu L."/>
            <person name="Ma J."/>
        </authorList>
    </citation>
    <scope>NUCLEOTIDE SEQUENCE [LARGE SCALE GENOMIC DNA]</scope>
    <source>
        <strain evidence="10">CGMCC 1.12778</strain>
    </source>
</reference>
<comment type="catalytic activity">
    <reaction evidence="8">
        <text>L-seryl-[protein] + ATP = 3-O-(5'-adenylyl)-L-seryl-[protein] + diphosphate</text>
        <dbReference type="Rhea" id="RHEA:58120"/>
        <dbReference type="Rhea" id="RHEA-COMP:9863"/>
        <dbReference type="Rhea" id="RHEA-COMP:15073"/>
        <dbReference type="ChEBI" id="CHEBI:29999"/>
        <dbReference type="ChEBI" id="CHEBI:30616"/>
        <dbReference type="ChEBI" id="CHEBI:33019"/>
        <dbReference type="ChEBI" id="CHEBI:142516"/>
        <dbReference type="EC" id="2.7.7.108"/>
    </reaction>
</comment>
<evidence type="ECO:0000256" key="2">
    <source>
        <dbReference type="ARBA" id="ARBA00022679"/>
    </source>
</evidence>
<feature type="binding site" evidence="8">
    <location>
        <position position="255"/>
    </location>
    <ligand>
        <name>Mg(2+)</name>
        <dbReference type="ChEBI" id="CHEBI:18420"/>
    </ligand>
</feature>
<evidence type="ECO:0000256" key="3">
    <source>
        <dbReference type="ARBA" id="ARBA00022695"/>
    </source>
</evidence>
<keyword evidence="2 8" id="KW-0808">Transferase</keyword>
<comment type="caution">
    <text evidence="9">The sequence shown here is derived from an EMBL/GenBank/DDBJ whole genome shotgun (WGS) entry which is preliminary data.</text>
</comment>
<evidence type="ECO:0000256" key="4">
    <source>
        <dbReference type="ARBA" id="ARBA00022723"/>
    </source>
</evidence>
<feature type="binding site" evidence="8">
    <location>
        <position position="178"/>
    </location>
    <ligand>
        <name>ATP</name>
        <dbReference type="ChEBI" id="CHEBI:30616"/>
    </ligand>
</feature>
<feature type="binding site" evidence="8">
    <location>
        <position position="115"/>
    </location>
    <ligand>
        <name>ATP</name>
        <dbReference type="ChEBI" id="CHEBI:30616"/>
    </ligand>
</feature>
<comment type="catalytic activity">
    <reaction evidence="8">
        <text>L-threonyl-[protein] + ATP = 3-O-(5'-adenylyl)-L-threonyl-[protein] + diphosphate</text>
        <dbReference type="Rhea" id="RHEA:54292"/>
        <dbReference type="Rhea" id="RHEA-COMP:11060"/>
        <dbReference type="Rhea" id="RHEA-COMP:13847"/>
        <dbReference type="ChEBI" id="CHEBI:30013"/>
        <dbReference type="ChEBI" id="CHEBI:30616"/>
        <dbReference type="ChEBI" id="CHEBI:33019"/>
        <dbReference type="ChEBI" id="CHEBI:138113"/>
        <dbReference type="EC" id="2.7.7.108"/>
    </reaction>
</comment>
<evidence type="ECO:0000256" key="1">
    <source>
        <dbReference type="ARBA" id="ARBA00009747"/>
    </source>
</evidence>
<name>A0ABQ2AJV5_9MICC</name>
<comment type="catalytic activity">
    <reaction evidence="8">
        <text>L-histidyl-[protein] + UTP = N(tele)-(5'-uridylyl)-L-histidyl-[protein] + diphosphate</text>
        <dbReference type="Rhea" id="RHEA:83891"/>
        <dbReference type="Rhea" id="RHEA-COMP:9745"/>
        <dbReference type="Rhea" id="RHEA-COMP:20239"/>
        <dbReference type="ChEBI" id="CHEBI:29979"/>
        <dbReference type="ChEBI" id="CHEBI:33019"/>
        <dbReference type="ChEBI" id="CHEBI:46398"/>
        <dbReference type="ChEBI" id="CHEBI:233474"/>
    </reaction>
</comment>
<feature type="binding site" evidence="8">
    <location>
        <position position="264"/>
    </location>
    <ligand>
        <name>ATP</name>
        <dbReference type="ChEBI" id="CHEBI:30616"/>
    </ligand>
</feature>
<dbReference type="HAMAP" id="MF_00692">
    <property type="entry name" value="SelO"/>
    <property type="match status" value="1"/>
</dbReference>
<sequence>MTAAAESTVTFDGRFARELAELAVPWQAEEAPSPVLLVLNEKLAKDLGLDPHYLRSPEGVRLLVGNHVPAGATPVAQAYAGHQFGGYSPLLGDGRALLLGEVTDQSGRLLDVHLKGSGRTPFARAGDGRAVVGPMLREYVVSEAMHALRIPTTRSLAVVATGRQVRRDDMLPGAVLARVASSHLRVGSFQYARATENMDLLKRLADHAISRHYPHAADAGNPYLALFGSVVSAQAALVARWMLVGFVHGVMNTDNMTISGETIDYGPCAFMDAFDPAAVYSSIDVSGRYAYANQPVLAEWNLARLAEAMLPLIDEDQEKAVAPAVEVLGGFRGQYSKAWSGGMQTKLGLEGAAGSDHDAASGLVDDAIALLKDGPVDYTLFFRNLGKAARGDLRPVRGMVLDLAAFDAWAQRWQALKPDPELMDSVNPAYIPRNHLVEEALSAATDGSLAPLELLLEAVSDPFTERPGLERYAEGAPGDFGRYMTFCGT</sequence>
<organism evidence="9 10">
    <name type="scientific">Arthrobacter liuii</name>
    <dbReference type="NCBI Taxonomy" id="1476996"/>
    <lineage>
        <taxon>Bacteria</taxon>
        <taxon>Bacillati</taxon>
        <taxon>Actinomycetota</taxon>
        <taxon>Actinomycetes</taxon>
        <taxon>Micrococcales</taxon>
        <taxon>Micrococcaceae</taxon>
        <taxon>Arthrobacter</taxon>
    </lineage>
</organism>
<dbReference type="NCBIfam" id="NF000658">
    <property type="entry name" value="PRK00029.1"/>
    <property type="match status" value="1"/>
</dbReference>
<dbReference type="Proteomes" id="UP000643279">
    <property type="component" value="Unassembled WGS sequence"/>
</dbReference>
<evidence type="ECO:0000256" key="8">
    <source>
        <dbReference type="HAMAP-Rule" id="MF_00692"/>
    </source>
</evidence>
<evidence type="ECO:0000313" key="10">
    <source>
        <dbReference type="Proteomes" id="UP000643279"/>
    </source>
</evidence>
<accession>A0ABQ2AJV5</accession>
<comment type="cofactor">
    <cofactor evidence="8">
        <name>Mg(2+)</name>
        <dbReference type="ChEBI" id="CHEBI:18420"/>
    </cofactor>
    <cofactor evidence="8">
        <name>Mn(2+)</name>
        <dbReference type="ChEBI" id="CHEBI:29035"/>
    </cofactor>
</comment>
<comment type="catalytic activity">
    <reaction evidence="8">
        <text>L-tyrosyl-[protein] + UTP = O-(5'-uridylyl)-L-tyrosyl-[protein] + diphosphate</text>
        <dbReference type="Rhea" id="RHEA:83887"/>
        <dbReference type="Rhea" id="RHEA-COMP:10136"/>
        <dbReference type="Rhea" id="RHEA-COMP:20238"/>
        <dbReference type="ChEBI" id="CHEBI:33019"/>
        <dbReference type="ChEBI" id="CHEBI:46398"/>
        <dbReference type="ChEBI" id="CHEBI:46858"/>
        <dbReference type="ChEBI" id="CHEBI:90602"/>
    </reaction>
</comment>
<comment type="similarity">
    <text evidence="1 8">Belongs to the SELO family.</text>
</comment>
<evidence type="ECO:0000256" key="7">
    <source>
        <dbReference type="ARBA" id="ARBA00022842"/>
    </source>
</evidence>
<keyword evidence="4 8" id="KW-0479">Metal-binding</keyword>
<feature type="binding site" evidence="8">
    <location>
        <position position="185"/>
    </location>
    <ligand>
        <name>ATP</name>
        <dbReference type="ChEBI" id="CHEBI:30616"/>
    </ligand>
</feature>
<keyword evidence="5 8" id="KW-0547">Nucleotide-binding</keyword>
<evidence type="ECO:0000256" key="6">
    <source>
        <dbReference type="ARBA" id="ARBA00022840"/>
    </source>
</evidence>
<comment type="catalytic activity">
    <reaction evidence="8">
        <text>L-tyrosyl-[protein] + ATP = O-(5'-adenylyl)-L-tyrosyl-[protein] + diphosphate</text>
        <dbReference type="Rhea" id="RHEA:54288"/>
        <dbReference type="Rhea" id="RHEA-COMP:10136"/>
        <dbReference type="Rhea" id="RHEA-COMP:13846"/>
        <dbReference type="ChEBI" id="CHEBI:30616"/>
        <dbReference type="ChEBI" id="CHEBI:33019"/>
        <dbReference type="ChEBI" id="CHEBI:46858"/>
        <dbReference type="ChEBI" id="CHEBI:83624"/>
        <dbReference type="EC" id="2.7.7.108"/>
    </reaction>
</comment>
<feature type="binding site" evidence="8">
    <location>
        <position position="264"/>
    </location>
    <ligand>
        <name>Mg(2+)</name>
        <dbReference type="ChEBI" id="CHEBI:18420"/>
    </ligand>
</feature>
<keyword evidence="7 8" id="KW-0460">Magnesium</keyword>
<dbReference type="PANTHER" id="PTHR32057">
    <property type="entry name" value="PROTEIN ADENYLYLTRANSFERASE SELO, MITOCHONDRIAL"/>
    <property type="match status" value="1"/>
</dbReference>
<feature type="binding site" evidence="8">
    <location>
        <position position="95"/>
    </location>
    <ligand>
        <name>ATP</name>
        <dbReference type="ChEBI" id="CHEBI:30616"/>
    </ligand>
</feature>
<keyword evidence="8" id="KW-0464">Manganese</keyword>
<feature type="active site" description="Proton acceptor" evidence="8">
    <location>
        <position position="254"/>
    </location>
</feature>
<feature type="binding site" evidence="8">
    <location>
        <position position="94"/>
    </location>
    <ligand>
        <name>ATP</name>
        <dbReference type="ChEBI" id="CHEBI:30616"/>
    </ligand>
</feature>
<comment type="function">
    <text evidence="8">Nucleotidyltransferase involved in the post-translational modification of proteins. It can catalyze the addition of adenosine monophosphate (AMP) or uridine monophosphate (UMP) to a protein, resulting in modifications known as AMPylation and UMPylation.</text>
</comment>
<evidence type="ECO:0000313" key="9">
    <source>
        <dbReference type="EMBL" id="GGH92686.1"/>
    </source>
</evidence>
<protein>
    <recommendedName>
        <fullName evidence="8">Protein nucleotidyltransferase YdiU</fullName>
        <ecNumber evidence="8">2.7.7.-</ecNumber>
    </recommendedName>
    <alternativeName>
        <fullName evidence="8">Protein adenylyltransferase YdiU</fullName>
        <ecNumber evidence="8">2.7.7.108</ecNumber>
    </alternativeName>
    <alternativeName>
        <fullName evidence="8">Protein uridylyltransferase YdiU</fullName>
        <ecNumber evidence="8">2.7.7.-</ecNumber>
    </alternativeName>
</protein>
<dbReference type="EMBL" id="BMFW01000003">
    <property type="protein sequence ID" value="GGH92686.1"/>
    <property type="molecule type" value="Genomic_DNA"/>
</dbReference>
<evidence type="ECO:0000256" key="5">
    <source>
        <dbReference type="ARBA" id="ARBA00022741"/>
    </source>
</evidence>
<comment type="catalytic activity">
    <reaction evidence="8">
        <text>L-seryl-[protein] + UTP = O-(5'-uridylyl)-L-seryl-[protein] + diphosphate</text>
        <dbReference type="Rhea" id="RHEA:64604"/>
        <dbReference type="Rhea" id="RHEA-COMP:9863"/>
        <dbReference type="Rhea" id="RHEA-COMP:16635"/>
        <dbReference type="ChEBI" id="CHEBI:29999"/>
        <dbReference type="ChEBI" id="CHEBI:33019"/>
        <dbReference type="ChEBI" id="CHEBI:46398"/>
        <dbReference type="ChEBI" id="CHEBI:156051"/>
    </reaction>
</comment>
<keyword evidence="10" id="KW-1185">Reference proteome</keyword>
<dbReference type="RefSeq" id="WP_188570708.1">
    <property type="nucleotide sequence ID" value="NZ_BMFW01000003.1"/>
</dbReference>
<feature type="binding site" evidence="8">
    <location>
        <position position="92"/>
    </location>
    <ligand>
        <name>ATP</name>
        <dbReference type="ChEBI" id="CHEBI:30616"/>
    </ligand>
</feature>
<dbReference type="Pfam" id="PF02696">
    <property type="entry name" value="SelO"/>
    <property type="match status" value="1"/>
</dbReference>
<dbReference type="InterPro" id="IPR003846">
    <property type="entry name" value="SelO"/>
</dbReference>
<keyword evidence="3 8" id="KW-0548">Nucleotidyltransferase</keyword>
<dbReference type="EC" id="2.7.7.108" evidence="8"/>
<gene>
    <name evidence="8" type="primary">ydiU</name>
    <name evidence="8" type="synonym">selO</name>
    <name evidence="9" type="ORF">GCM10007170_11820</name>
</gene>